<dbReference type="AlphaFoldDB" id="A0A836BW53"/>
<dbReference type="Gene3D" id="3.10.450.50">
    <property type="match status" value="1"/>
</dbReference>
<accession>A0A836BW53</accession>
<organism evidence="3 4">
    <name type="scientific">Edaphochlamys debaryana</name>
    <dbReference type="NCBI Taxonomy" id="47281"/>
    <lineage>
        <taxon>Eukaryota</taxon>
        <taxon>Viridiplantae</taxon>
        <taxon>Chlorophyta</taxon>
        <taxon>core chlorophytes</taxon>
        <taxon>Chlorophyceae</taxon>
        <taxon>CS clade</taxon>
        <taxon>Chlamydomonadales</taxon>
        <taxon>Chlamydomonadales incertae sedis</taxon>
        <taxon>Edaphochlamys</taxon>
    </lineage>
</organism>
<dbReference type="Pfam" id="PF12680">
    <property type="entry name" value="SnoaL_2"/>
    <property type="match status" value="1"/>
</dbReference>
<feature type="compositionally biased region" description="Pro residues" evidence="1">
    <location>
        <begin position="281"/>
        <end position="290"/>
    </location>
</feature>
<feature type="compositionally biased region" description="Low complexity" evidence="1">
    <location>
        <begin position="298"/>
        <end position="314"/>
    </location>
</feature>
<comment type="caution">
    <text evidence="3">The sequence shown here is derived from an EMBL/GenBank/DDBJ whole genome shotgun (WGS) entry which is preliminary data.</text>
</comment>
<sequence>MLQLDPSRLSTLRRASRSQARALALPFLRLPRTLTASDVAPEPAGRSSRSVQCPFAPSTAPTTVITADDAPSTSGRSHGAAADVVLRFISALNNRDLSSLLQLVADDCVHVDLSHEVEGACKEDVARFYSEVVASMPEKVRVVVDDMTSGDPTKVGLMWHMEVDGQEVPCSRGLSFYRVAPPAAPGRPPLIAYVRQSPEHWFKLSGVVLSASASATPIIDSLGGLAMPSFWSNLARGASNMLSSAPPVEDVLMSIAAAGAAGTTPSVPSLLGGLAESLGFAPPPPTPHPQPAYGANTAHGYAAPGHAPAAPSSYTYRGPAHPALQTRPNVTAAAATAAAAYAPRVPSPSNPATPTAAPAAAAGPSGSPRASPVVYAASVVYETPTATTVSTATTTSSLTSFDAVNGPATLTSLDEGAVAAAVAEATAAANRSLSVASSMDDVALELTQQTLAAAYMSAPAAAARSASAAVTVAPPPPPVAAAPVAPAPAPAAAAAAPTASPAAPAAPAAPFNPAALAGIWEKDLALSDTANYERALDAWQISGVQKATAKLIEGLELAAVRGALNVHFLTIIPYFKVTETYPLGGGKAKMRRRDQRGGDGQASAELLPDGVLCRCTWAAPFAGTMEEAYCLPDPRGSPDVMHVTSTLRLADREPITTLQVYNRRRGMSAKELISSSERRNGKGTDVLKKFGMPV</sequence>
<evidence type="ECO:0000256" key="1">
    <source>
        <dbReference type="SAM" id="MobiDB-lite"/>
    </source>
</evidence>
<dbReference type="InterPro" id="IPR032710">
    <property type="entry name" value="NTF2-like_dom_sf"/>
</dbReference>
<gene>
    <name evidence="3" type="ORF">HYH03_011851</name>
</gene>
<feature type="region of interest" description="Disordered" evidence="1">
    <location>
        <begin position="343"/>
        <end position="368"/>
    </location>
</feature>
<dbReference type="PANTHER" id="PTHR33698">
    <property type="entry name" value="NUCLEAR TRANSPORT FACTOR 2 (NTF2)-LIKE PROTEIN"/>
    <property type="match status" value="1"/>
</dbReference>
<dbReference type="InterPro" id="IPR037401">
    <property type="entry name" value="SnoaL-like"/>
</dbReference>
<keyword evidence="4" id="KW-1185">Reference proteome</keyword>
<dbReference type="Proteomes" id="UP000612055">
    <property type="component" value="Unassembled WGS sequence"/>
</dbReference>
<dbReference type="SUPFAM" id="SSF54427">
    <property type="entry name" value="NTF2-like"/>
    <property type="match status" value="1"/>
</dbReference>
<proteinExistence type="predicted"/>
<evidence type="ECO:0000313" key="3">
    <source>
        <dbReference type="EMBL" id="KAG2489744.1"/>
    </source>
</evidence>
<evidence type="ECO:0000313" key="4">
    <source>
        <dbReference type="Proteomes" id="UP000612055"/>
    </source>
</evidence>
<name>A0A836BW53_9CHLO</name>
<dbReference type="EMBL" id="JAEHOE010000070">
    <property type="protein sequence ID" value="KAG2489744.1"/>
    <property type="molecule type" value="Genomic_DNA"/>
</dbReference>
<protein>
    <recommendedName>
        <fullName evidence="2">SnoaL-like domain-containing protein</fullName>
    </recommendedName>
</protein>
<reference evidence="3" key="1">
    <citation type="journal article" date="2020" name="bioRxiv">
        <title>Comparative genomics of Chlamydomonas.</title>
        <authorList>
            <person name="Craig R.J."/>
            <person name="Hasan A.R."/>
            <person name="Ness R.W."/>
            <person name="Keightley P.D."/>
        </authorList>
    </citation>
    <scope>NUCLEOTIDE SEQUENCE</scope>
    <source>
        <strain evidence="3">CCAP 11/70</strain>
    </source>
</reference>
<feature type="region of interest" description="Disordered" evidence="1">
    <location>
        <begin position="278"/>
        <end position="323"/>
    </location>
</feature>
<dbReference type="OrthoDB" id="201750at2759"/>
<dbReference type="PANTHER" id="PTHR33698:SF3">
    <property type="entry name" value="OS09G0266000 PROTEIN"/>
    <property type="match status" value="1"/>
</dbReference>
<evidence type="ECO:0000259" key="2">
    <source>
        <dbReference type="Pfam" id="PF12680"/>
    </source>
</evidence>
<feature type="compositionally biased region" description="Low complexity" evidence="1">
    <location>
        <begin position="352"/>
        <end position="368"/>
    </location>
</feature>
<feature type="domain" description="SnoaL-like" evidence="2">
    <location>
        <begin position="85"/>
        <end position="180"/>
    </location>
</feature>